<dbReference type="NCBIfam" id="TIGR02469">
    <property type="entry name" value="CbiT"/>
    <property type="match status" value="1"/>
</dbReference>
<keyword evidence="2" id="KW-0169">Cobalamin biosynthesis</keyword>
<evidence type="ECO:0000256" key="1">
    <source>
        <dbReference type="ARBA" id="ARBA00004953"/>
    </source>
</evidence>
<comment type="pathway">
    <text evidence="1">Cofactor biosynthesis; adenosylcobalamin biosynthesis.</text>
</comment>
<keyword evidence="8" id="KW-1185">Reference proteome</keyword>
<dbReference type="Pfam" id="PF00590">
    <property type="entry name" value="TP_methylase"/>
    <property type="match status" value="1"/>
</dbReference>
<evidence type="ECO:0000259" key="6">
    <source>
        <dbReference type="Pfam" id="PF00590"/>
    </source>
</evidence>
<dbReference type="Gene3D" id="3.40.50.150">
    <property type="entry name" value="Vaccinia Virus protein VP39"/>
    <property type="match status" value="1"/>
</dbReference>
<comment type="caution">
    <text evidence="7">The sequence shown here is derived from an EMBL/GenBank/DDBJ whole genome shotgun (WGS) entry which is preliminary data.</text>
</comment>
<dbReference type="InterPro" id="IPR006365">
    <property type="entry name" value="Cbl_synth_CobL"/>
</dbReference>
<feature type="domain" description="Tetrapyrrole methylase" evidence="6">
    <location>
        <begin position="2"/>
        <end position="185"/>
    </location>
</feature>
<dbReference type="UniPathway" id="UPA00148"/>
<reference evidence="7 8" key="1">
    <citation type="submission" date="2019-09" db="EMBL/GenBank/DDBJ databases">
        <title>Nocardioides panacisoli sp. nov., isolated from the soil of a ginseng field.</title>
        <authorList>
            <person name="Cho C."/>
        </authorList>
    </citation>
    <scope>NUCLEOTIDE SEQUENCE [LARGE SCALE GENOMIC DNA]</scope>
    <source>
        <strain evidence="7 8">BN130099</strain>
    </source>
</reference>
<dbReference type="AlphaFoldDB" id="A0A5B1LC10"/>
<dbReference type="InterPro" id="IPR035996">
    <property type="entry name" value="4pyrrol_Methylase_sf"/>
</dbReference>
<organism evidence="7 8">
    <name type="scientific">Nocardioides humilatus</name>
    <dbReference type="NCBI Taxonomy" id="2607660"/>
    <lineage>
        <taxon>Bacteria</taxon>
        <taxon>Bacillati</taxon>
        <taxon>Actinomycetota</taxon>
        <taxon>Actinomycetes</taxon>
        <taxon>Propionibacteriales</taxon>
        <taxon>Nocardioidaceae</taxon>
        <taxon>Nocardioides</taxon>
    </lineage>
</organism>
<evidence type="ECO:0000256" key="3">
    <source>
        <dbReference type="ARBA" id="ARBA00022603"/>
    </source>
</evidence>
<protein>
    <submittedName>
        <fullName evidence="7">Precorrin-6y C5,15-methyltransferase (Decarboxylating) subunit CbiE</fullName>
    </submittedName>
</protein>
<keyword evidence="3 7" id="KW-0489">Methyltransferase</keyword>
<evidence type="ECO:0000313" key="7">
    <source>
        <dbReference type="EMBL" id="KAA1417147.1"/>
    </source>
</evidence>
<dbReference type="EMBL" id="VUJV01000006">
    <property type="protein sequence ID" value="KAA1417147.1"/>
    <property type="molecule type" value="Genomic_DNA"/>
</dbReference>
<dbReference type="Proteomes" id="UP000325003">
    <property type="component" value="Unassembled WGS sequence"/>
</dbReference>
<proteinExistence type="predicted"/>
<evidence type="ECO:0000313" key="8">
    <source>
        <dbReference type="Proteomes" id="UP000325003"/>
    </source>
</evidence>
<evidence type="ECO:0000256" key="5">
    <source>
        <dbReference type="ARBA" id="ARBA00022691"/>
    </source>
</evidence>
<dbReference type="InterPro" id="IPR012818">
    <property type="entry name" value="CbiE"/>
</dbReference>
<dbReference type="PIRSF" id="PIRSF036428">
    <property type="entry name" value="CobL"/>
    <property type="match status" value="1"/>
</dbReference>
<dbReference type="InterPro" id="IPR000878">
    <property type="entry name" value="4pyrrol_Mease"/>
</dbReference>
<dbReference type="GO" id="GO:0032259">
    <property type="term" value="P:methylation"/>
    <property type="evidence" value="ECO:0007669"/>
    <property type="project" value="UniProtKB-KW"/>
</dbReference>
<keyword evidence="5" id="KW-0949">S-adenosyl-L-methionine</keyword>
<dbReference type="PANTHER" id="PTHR43182">
    <property type="entry name" value="COBALT-PRECORRIN-6B C(15)-METHYLTRANSFERASE (DECARBOXYLATING)"/>
    <property type="match status" value="1"/>
</dbReference>
<dbReference type="NCBIfam" id="TIGR02467">
    <property type="entry name" value="CbiE"/>
    <property type="match status" value="1"/>
</dbReference>
<evidence type="ECO:0000256" key="4">
    <source>
        <dbReference type="ARBA" id="ARBA00022679"/>
    </source>
</evidence>
<gene>
    <name evidence="7" type="primary">cbiE</name>
    <name evidence="7" type="ORF">F0U44_16485</name>
</gene>
<dbReference type="SUPFAM" id="SSF53790">
    <property type="entry name" value="Tetrapyrrole methylase"/>
    <property type="match status" value="1"/>
</dbReference>
<dbReference type="InterPro" id="IPR014008">
    <property type="entry name" value="Cbl_synth_MTase_CbiT"/>
</dbReference>
<dbReference type="GO" id="GO:0009236">
    <property type="term" value="P:cobalamin biosynthetic process"/>
    <property type="evidence" value="ECO:0007669"/>
    <property type="project" value="UniProtKB-UniPathway"/>
</dbReference>
<keyword evidence="4 7" id="KW-0808">Transferase</keyword>
<sequence>MIRVIGIGADGWSGLADGAREHLRAAEVLLGGDRHLDLVPPVEGQVRRAWPRPLSDLPTLLQEYDGQRIVALASGDPYRSGIATTLGALGIAVEAHPAVSSVSLARARMRWSAESSEVVTLVGRDVDTLRRELAPGRRLLVLSSDETTPSIVAKLLREEGLTASRMTVLGDLGSAEETRIDGTADDTWTDGLPRLHVLALDLDGRASDTTSWAPGLPDDAYEHDGQLTKRDLRASALSRLAPRPHALLWDIGAGAGSVAIEWLRAHPLTEAVAVESNVERGERIVRNAARLGAPRLQVVTGRAPEALVGLPTPEAVFVGGGASEHVLALALDALAPGGRLVAHGVTLETEQLLASSYHRHGGELTRISVEHAAPLGGRTGLEPLRTVTQWTFQKEAR</sequence>
<reference evidence="7 8" key="2">
    <citation type="submission" date="2019-09" db="EMBL/GenBank/DDBJ databases">
        <authorList>
            <person name="Jin C."/>
        </authorList>
    </citation>
    <scope>NUCLEOTIDE SEQUENCE [LARGE SCALE GENOMIC DNA]</scope>
    <source>
        <strain evidence="7 8">BN130099</strain>
    </source>
</reference>
<dbReference type="Gene3D" id="3.40.1010.10">
    <property type="entry name" value="Cobalt-precorrin-4 Transmethylase, Domain 1"/>
    <property type="match status" value="1"/>
</dbReference>
<dbReference type="SUPFAM" id="SSF53335">
    <property type="entry name" value="S-adenosyl-L-methionine-dependent methyltransferases"/>
    <property type="match status" value="1"/>
</dbReference>
<dbReference type="InterPro" id="IPR029063">
    <property type="entry name" value="SAM-dependent_MTases_sf"/>
</dbReference>
<dbReference type="CDD" id="cd11644">
    <property type="entry name" value="Precorrin-6Y-MT"/>
    <property type="match status" value="1"/>
</dbReference>
<dbReference type="PANTHER" id="PTHR43182:SF1">
    <property type="entry name" value="COBALT-PRECORRIN-7 C(5)-METHYLTRANSFERASE"/>
    <property type="match status" value="1"/>
</dbReference>
<dbReference type="InterPro" id="IPR014777">
    <property type="entry name" value="4pyrrole_Mease_sub1"/>
</dbReference>
<dbReference type="GO" id="GO:0008276">
    <property type="term" value="F:protein methyltransferase activity"/>
    <property type="evidence" value="ECO:0007669"/>
    <property type="project" value="InterPro"/>
</dbReference>
<dbReference type="InterPro" id="IPR050714">
    <property type="entry name" value="Cobalamin_biosynth_MTase"/>
</dbReference>
<name>A0A5B1LC10_9ACTN</name>
<accession>A0A5B1LC10</accession>
<evidence type="ECO:0000256" key="2">
    <source>
        <dbReference type="ARBA" id="ARBA00022573"/>
    </source>
</evidence>